<dbReference type="SUPFAM" id="SSF54593">
    <property type="entry name" value="Glyoxalase/Bleomycin resistance protein/Dihydroxybiphenyl dioxygenase"/>
    <property type="match status" value="1"/>
</dbReference>
<dbReference type="Gene3D" id="3.10.180.10">
    <property type="entry name" value="2,3-Dihydroxybiphenyl 1,2-Dioxygenase, domain 1"/>
    <property type="match status" value="1"/>
</dbReference>
<keyword evidence="2" id="KW-0560">Oxidoreductase</keyword>
<accession>A0A4Y3WLP2</accession>
<dbReference type="AlphaFoldDB" id="A0A4Y3WLP2"/>
<reference evidence="2 3" key="1">
    <citation type="submission" date="2019-06" db="EMBL/GenBank/DDBJ databases">
        <title>Whole genome shotgun sequence of Pseudonocardia hydrocarbonoxydans NBRC 14498.</title>
        <authorList>
            <person name="Hosoyama A."/>
            <person name="Uohara A."/>
            <person name="Ohji S."/>
            <person name="Ichikawa N."/>
        </authorList>
    </citation>
    <scope>NUCLEOTIDE SEQUENCE [LARGE SCALE GENOMIC DNA]</scope>
    <source>
        <strain evidence="2 3">NBRC 14498</strain>
    </source>
</reference>
<name>A0A4Y3WLP2_9PSEU</name>
<dbReference type="Proteomes" id="UP000320338">
    <property type="component" value="Unassembled WGS sequence"/>
</dbReference>
<protein>
    <submittedName>
        <fullName evidence="2">Extradiol dioxygenase</fullName>
    </submittedName>
</protein>
<dbReference type="EMBL" id="BJNG01000012">
    <property type="protein sequence ID" value="GEC18960.1"/>
    <property type="molecule type" value="Genomic_DNA"/>
</dbReference>
<sequence length="135" mass="14865">MSRTLFVNLPVEDLDASVAFFTALGFTFDPTFTDANASRMIVNEHTSVMLLVKKRFGEFTDKTIVDARTSVEAIFALSAESREEVDELVGTAIANGGTPAQDGPQDHGFMYGNSFHDLDGHNWEVMWMDTAQLPA</sequence>
<dbReference type="RefSeq" id="WP_141277567.1">
    <property type="nucleotide sequence ID" value="NZ_BAAARZ010000001.1"/>
</dbReference>
<evidence type="ECO:0000259" key="1">
    <source>
        <dbReference type="PROSITE" id="PS51819"/>
    </source>
</evidence>
<feature type="domain" description="VOC" evidence="1">
    <location>
        <begin position="3"/>
        <end position="128"/>
    </location>
</feature>
<dbReference type="InterPro" id="IPR037523">
    <property type="entry name" value="VOC_core"/>
</dbReference>
<organism evidence="2 3">
    <name type="scientific">Pseudonocardia hydrocarbonoxydans</name>
    <dbReference type="NCBI Taxonomy" id="76726"/>
    <lineage>
        <taxon>Bacteria</taxon>
        <taxon>Bacillati</taxon>
        <taxon>Actinomycetota</taxon>
        <taxon>Actinomycetes</taxon>
        <taxon>Pseudonocardiales</taxon>
        <taxon>Pseudonocardiaceae</taxon>
        <taxon>Pseudonocardia</taxon>
    </lineage>
</organism>
<dbReference type="OrthoDB" id="4265398at2"/>
<gene>
    <name evidence="2" type="ORF">PHY01_12430</name>
</gene>
<comment type="caution">
    <text evidence="2">The sequence shown here is derived from an EMBL/GenBank/DDBJ whole genome shotgun (WGS) entry which is preliminary data.</text>
</comment>
<dbReference type="PROSITE" id="PS51819">
    <property type="entry name" value="VOC"/>
    <property type="match status" value="1"/>
</dbReference>
<dbReference type="Pfam" id="PF22677">
    <property type="entry name" value="Ble-like_N"/>
    <property type="match status" value="1"/>
</dbReference>
<dbReference type="PANTHER" id="PTHR36503:SF2">
    <property type="entry name" value="BLR2408 PROTEIN"/>
    <property type="match status" value="1"/>
</dbReference>
<keyword evidence="2" id="KW-0223">Dioxygenase</keyword>
<proteinExistence type="predicted"/>
<evidence type="ECO:0000313" key="2">
    <source>
        <dbReference type="EMBL" id="GEC18960.1"/>
    </source>
</evidence>
<dbReference type="InterPro" id="IPR029068">
    <property type="entry name" value="Glyas_Bleomycin-R_OHBP_Dase"/>
</dbReference>
<keyword evidence="3" id="KW-1185">Reference proteome</keyword>
<dbReference type="InterPro" id="IPR053863">
    <property type="entry name" value="Glyoxy/Ble-like_N"/>
</dbReference>
<dbReference type="PANTHER" id="PTHR36503">
    <property type="entry name" value="BLR2520 PROTEIN"/>
    <property type="match status" value="1"/>
</dbReference>
<evidence type="ECO:0000313" key="3">
    <source>
        <dbReference type="Proteomes" id="UP000320338"/>
    </source>
</evidence>
<dbReference type="GO" id="GO:0051213">
    <property type="term" value="F:dioxygenase activity"/>
    <property type="evidence" value="ECO:0007669"/>
    <property type="project" value="UniProtKB-KW"/>
</dbReference>